<keyword evidence="3" id="KW-1185">Reference proteome</keyword>
<sequence>MDRLDWMDRLERVDRLRRLRRVDRTREPIYALLVAEWRAQGRTLPAEPDSLWAALSGPGPSVRPGPGPGVWPGPGR</sequence>
<accession>A0ABP6HMT9</accession>
<evidence type="ECO:0000313" key="2">
    <source>
        <dbReference type="EMBL" id="GAA2781884.1"/>
    </source>
</evidence>
<dbReference type="EMBL" id="BAAAVM010000148">
    <property type="protein sequence ID" value="GAA2781884.1"/>
    <property type="molecule type" value="Genomic_DNA"/>
</dbReference>
<evidence type="ECO:0000256" key="1">
    <source>
        <dbReference type="SAM" id="MobiDB-lite"/>
    </source>
</evidence>
<comment type="caution">
    <text evidence="2">The sequence shown here is derived from an EMBL/GenBank/DDBJ whole genome shotgun (WGS) entry which is preliminary data.</text>
</comment>
<evidence type="ECO:0000313" key="3">
    <source>
        <dbReference type="Proteomes" id="UP001500893"/>
    </source>
</evidence>
<feature type="compositionally biased region" description="Pro residues" evidence="1">
    <location>
        <begin position="61"/>
        <end position="76"/>
    </location>
</feature>
<organism evidence="2 3">
    <name type="scientific">Streptomyces rameus</name>
    <dbReference type="NCBI Taxonomy" id="68261"/>
    <lineage>
        <taxon>Bacteria</taxon>
        <taxon>Bacillati</taxon>
        <taxon>Actinomycetota</taxon>
        <taxon>Actinomycetes</taxon>
        <taxon>Kitasatosporales</taxon>
        <taxon>Streptomycetaceae</taxon>
        <taxon>Streptomyces</taxon>
    </lineage>
</organism>
<reference evidence="3" key="1">
    <citation type="journal article" date="2019" name="Int. J. Syst. Evol. Microbiol.">
        <title>The Global Catalogue of Microorganisms (GCM) 10K type strain sequencing project: providing services to taxonomists for standard genome sequencing and annotation.</title>
        <authorList>
            <consortium name="The Broad Institute Genomics Platform"/>
            <consortium name="The Broad Institute Genome Sequencing Center for Infectious Disease"/>
            <person name="Wu L."/>
            <person name="Ma J."/>
        </authorList>
    </citation>
    <scope>NUCLEOTIDE SEQUENCE [LARGE SCALE GENOMIC DNA]</scope>
    <source>
        <strain evidence="3">JCM 11574</strain>
    </source>
</reference>
<feature type="region of interest" description="Disordered" evidence="1">
    <location>
        <begin position="51"/>
        <end position="76"/>
    </location>
</feature>
<proteinExistence type="predicted"/>
<dbReference type="Proteomes" id="UP001500893">
    <property type="component" value="Unassembled WGS sequence"/>
</dbReference>
<name>A0ABP6HMT9_9ACTN</name>
<dbReference type="RefSeq" id="WP_345060006.1">
    <property type="nucleotide sequence ID" value="NZ_BAAAVM010000148.1"/>
</dbReference>
<gene>
    <name evidence="2" type="ORF">GCM10010521_70800</name>
</gene>
<protein>
    <submittedName>
        <fullName evidence="2">Uncharacterized protein</fullName>
    </submittedName>
</protein>